<accession>A0A8X6RQP2</accession>
<name>A0A8X6RQP2_TRICX</name>
<sequence>MPRLVILKMRIVTPSEMDERFPPSEVRGRGTEKNNIFKIVEGKEFNVYRNSDCEVKVKAGLYEGRVKAVAMGAQQVIIPDNIGEGSLELKGDKGVANPEGLICENICEEKYTIGTLMGCENQLTVDRESFRNHAMAKIAGQLDGGKENMCKADVRRGLEDGLAMRLLLSEPREIYKDNLETDNRSNIDRFTRKKRSQYHLSS</sequence>
<comment type="caution">
    <text evidence="1">The sequence shown here is derived from an EMBL/GenBank/DDBJ whole genome shotgun (WGS) entry which is preliminary data.</text>
</comment>
<reference evidence="1" key="1">
    <citation type="submission" date="2020-08" db="EMBL/GenBank/DDBJ databases">
        <title>Multicomponent nature underlies the extraordinary mechanical properties of spider dragline silk.</title>
        <authorList>
            <person name="Kono N."/>
            <person name="Nakamura H."/>
            <person name="Mori M."/>
            <person name="Yoshida Y."/>
            <person name="Ohtoshi R."/>
            <person name="Malay A.D."/>
            <person name="Moran D.A.P."/>
            <person name="Tomita M."/>
            <person name="Numata K."/>
            <person name="Arakawa K."/>
        </authorList>
    </citation>
    <scope>NUCLEOTIDE SEQUENCE</scope>
</reference>
<evidence type="ECO:0000313" key="2">
    <source>
        <dbReference type="Proteomes" id="UP000887159"/>
    </source>
</evidence>
<keyword evidence="2" id="KW-1185">Reference proteome</keyword>
<evidence type="ECO:0000313" key="1">
    <source>
        <dbReference type="EMBL" id="GFX98780.1"/>
    </source>
</evidence>
<dbReference type="EMBL" id="BMAU01021203">
    <property type="protein sequence ID" value="GFX98780.1"/>
    <property type="molecule type" value="Genomic_DNA"/>
</dbReference>
<organism evidence="1 2">
    <name type="scientific">Trichonephila clavipes</name>
    <name type="common">Golden silk orbweaver</name>
    <name type="synonym">Nephila clavipes</name>
    <dbReference type="NCBI Taxonomy" id="2585209"/>
    <lineage>
        <taxon>Eukaryota</taxon>
        <taxon>Metazoa</taxon>
        <taxon>Ecdysozoa</taxon>
        <taxon>Arthropoda</taxon>
        <taxon>Chelicerata</taxon>
        <taxon>Arachnida</taxon>
        <taxon>Araneae</taxon>
        <taxon>Araneomorphae</taxon>
        <taxon>Entelegynae</taxon>
        <taxon>Araneoidea</taxon>
        <taxon>Nephilidae</taxon>
        <taxon>Trichonephila</taxon>
    </lineage>
</organism>
<dbReference type="AlphaFoldDB" id="A0A8X6RQP2"/>
<dbReference type="Proteomes" id="UP000887159">
    <property type="component" value="Unassembled WGS sequence"/>
</dbReference>
<protein>
    <submittedName>
        <fullName evidence="1">Uncharacterized protein</fullName>
    </submittedName>
</protein>
<proteinExistence type="predicted"/>
<gene>
    <name evidence="1" type="primary">NCL1_44347</name>
    <name evidence="1" type="ORF">TNCV_1503561</name>
</gene>